<dbReference type="GO" id="GO:0016787">
    <property type="term" value="F:hydrolase activity"/>
    <property type="evidence" value="ECO:0007669"/>
    <property type="project" value="UniProtKB-KW"/>
</dbReference>
<evidence type="ECO:0000256" key="1">
    <source>
        <dbReference type="PIRSR" id="PIRSR005962-1"/>
    </source>
</evidence>
<dbReference type="Pfam" id="PF07687">
    <property type="entry name" value="M20_dimer"/>
    <property type="match status" value="1"/>
</dbReference>
<dbReference type="PANTHER" id="PTHR11014">
    <property type="entry name" value="PEPTIDASE M20 FAMILY MEMBER"/>
    <property type="match status" value="1"/>
</dbReference>
<evidence type="ECO:0000313" key="3">
    <source>
        <dbReference type="EMBL" id="SEU10421.1"/>
    </source>
</evidence>
<gene>
    <name evidence="3" type="ORF">SAMN05216313_13115</name>
</gene>
<organism evidence="3 4">
    <name type="scientific">Enterocloster lavalensis</name>
    <dbReference type="NCBI Taxonomy" id="460384"/>
    <lineage>
        <taxon>Bacteria</taxon>
        <taxon>Bacillati</taxon>
        <taxon>Bacillota</taxon>
        <taxon>Clostridia</taxon>
        <taxon>Lachnospirales</taxon>
        <taxon>Lachnospiraceae</taxon>
        <taxon>Enterocloster</taxon>
    </lineage>
</organism>
<dbReference type="GO" id="GO:0046872">
    <property type="term" value="F:metal ion binding"/>
    <property type="evidence" value="ECO:0007669"/>
    <property type="project" value="UniProtKB-KW"/>
</dbReference>
<dbReference type="SUPFAM" id="SSF53187">
    <property type="entry name" value="Zn-dependent exopeptidases"/>
    <property type="match status" value="1"/>
</dbReference>
<feature type="binding site" evidence="1">
    <location>
        <position position="149"/>
    </location>
    <ligand>
        <name>Mn(2+)</name>
        <dbReference type="ChEBI" id="CHEBI:29035"/>
        <label>2</label>
    </ligand>
</feature>
<dbReference type="STRING" id="460384.SAMN05216313_13115"/>
<dbReference type="AlphaFoldDB" id="A0A1I0JL94"/>
<dbReference type="InterPro" id="IPR002933">
    <property type="entry name" value="Peptidase_M20"/>
</dbReference>
<dbReference type="InterPro" id="IPR036264">
    <property type="entry name" value="Bact_exopeptidase_dim_dom"/>
</dbReference>
<dbReference type="NCBIfam" id="TIGR01891">
    <property type="entry name" value="amidohydrolases"/>
    <property type="match status" value="1"/>
</dbReference>
<proteinExistence type="predicted"/>
<dbReference type="Pfam" id="PF01546">
    <property type="entry name" value="Peptidase_M20"/>
    <property type="match status" value="1"/>
</dbReference>
<keyword evidence="1" id="KW-0479">Metal-binding</keyword>
<evidence type="ECO:0000313" key="4">
    <source>
        <dbReference type="Proteomes" id="UP000198508"/>
    </source>
</evidence>
<comment type="cofactor">
    <cofactor evidence="1">
        <name>Mn(2+)</name>
        <dbReference type="ChEBI" id="CHEBI:29035"/>
    </cofactor>
    <text evidence="1">The Mn(2+) ion enhances activity.</text>
</comment>
<keyword evidence="1" id="KW-0464">Manganese</keyword>
<protein>
    <submittedName>
        <fullName evidence="3">Amidohydrolase</fullName>
    </submittedName>
</protein>
<accession>A0A1I0JL94</accession>
<keyword evidence="3" id="KW-0378">Hydrolase</keyword>
<keyword evidence="4" id="KW-1185">Reference proteome</keyword>
<feature type="binding site" evidence="1">
    <location>
        <position position="92"/>
    </location>
    <ligand>
        <name>Mn(2+)</name>
        <dbReference type="ChEBI" id="CHEBI:29035"/>
        <label>2</label>
    </ligand>
</feature>
<evidence type="ECO:0000259" key="2">
    <source>
        <dbReference type="Pfam" id="PF07687"/>
    </source>
</evidence>
<dbReference type="SUPFAM" id="SSF55031">
    <property type="entry name" value="Bacterial exopeptidase dimerisation domain"/>
    <property type="match status" value="1"/>
</dbReference>
<dbReference type="PIRSF" id="PIRSF005962">
    <property type="entry name" value="Pept_M20D_amidohydro"/>
    <property type="match status" value="1"/>
</dbReference>
<dbReference type="PANTHER" id="PTHR11014:SF122">
    <property type="entry name" value="AMIDOHYDROLASE AMHX"/>
    <property type="match status" value="1"/>
</dbReference>
<feature type="domain" description="Peptidase M20 dimerisation" evidence="2">
    <location>
        <begin position="172"/>
        <end position="261"/>
    </location>
</feature>
<dbReference type="Gene3D" id="3.40.630.10">
    <property type="entry name" value="Zn peptidases"/>
    <property type="match status" value="1"/>
</dbReference>
<dbReference type="Proteomes" id="UP000198508">
    <property type="component" value="Unassembled WGS sequence"/>
</dbReference>
<reference evidence="4" key="1">
    <citation type="submission" date="2016-10" db="EMBL/GenBank/DDBJ databases">
        <authorList>
            <person name="Varghese N."/>
            <person name="Submissions S."/>
        </authorList>
    </citation>
    <scope>NUCLEOTIDE SEQUENCE [LARGE SCALE GENOMIC DNA]</scope>
    <source>
        <strain evidence="4">NLAE-zl-G277</strain>
    </source>
</reference>
<name>A0A1I0JL94_9FIRM</name>
<dbReference type="InterPro" id="IPR017439">
    <property type="entry name" value="Amidohydrolase"/>
</dbReference>
<feature type="binding site" evidence="1">
    <location>
        <position position="344"/>
    </location>
    <ligand>
        <name>Mn(2+)</name>
        <dbReference type="ChEBI" id="CHEBI:29035"/>
        <label>2</label>
    </ligand>
</feature>
<dbReference type="Gene3D" id="3.30.70.360">
    <property type="match status" value="1"/>
</dbReference>
<feature type="binding site" evidence="1">
    <location>
        <position position="90"/>
    </location>
    <ligand>
        <name>Mn(2+)</name>
        <dbReference type="ChEBI" id="CHEBI:29035"/>
        <label>2</label>
    </ligand>
</feature>
<sequence>MEQIYIDYVYKLFEFLHSHPELGMEEHETSAFLAAELEDCGFQVIRNVGGKTGVIGILDSGRPGKTVALRADMDALPYVIDGENVARHTCGHDSHSAMVMTAARMLAERGIPCGRLKIIFQPAEETLAGSKSIIDSGLADDVDEMMGLHIRPKEELGFGQASPAVYHGASSRADIIVRGRSAHGARPQQGINAVEAAVAIVNAVNMIRVDPRVSHSVKVTRFFGGGKAVNIIPDKAEISFDMRAQSNQVMAELKEKLRSCAALAAGANGAEAEIHISEGVPAAEFDGGMVEDLRLVIGEVLGNENVMPPIVSPGGEDFHFYIQKLPHCKTAFLGLGSDAAPGLHHQDMCFNHKAMEYGAEILAGAVRKRLEG</sequence>
<dbReference type="EMBL" id="FOIM01000031">
    <property type="protein sequence ID" value="SEU10421.1"/>
    <property type="molecule type" value="Genomic_DNA"/>
</dbReference>
<dbReference type="RefSeq" id="WP_092369243.1">
    <property type="nucleotide sequence ID" value="NZ_CABJCG010000003.1"/>
</dbReference>
<feature type="binding site" evidence="1">
    <location>
        <position position="125"/>
    </location>
    <ligand>
        <name>Mn(2+)</name>
        <dbReference type="ChEBI" id="CHEBI:29035"/>
        <label>2</label>
    </ligand>
</feature>
<dbReference type="InterPro" id="IPR011650">
    <property type="entry name" value="Peptidase_M20_dimer"/>
</dbReference>